<keyword evidence="1" id="KW-1133">Transmembrane helix</keyword>
<sequence length="313" mass="35422">MKLDKKKIVFGIVILLVLVFMVVYAMLFLTDGGDSVEPLKQPLVPALETAQKEYASKLEAIDDLKEVKTTNAPSIYDEKYLDTTGVFAPDFIDRKKARIVDSIYSLGRIDYTQGSYRKPYKENDVKVNAHVPKESNELVHGSEQNESTIPTLPEMALEQQLFFASDPRPDVDDRNDMVISAVVDRTQTVRAHDRLEVRLLEEMVIHGKVVPEGTIVFGIVGFQPNRMVLDIGNIDHIPLKLRAYDYRDGLEGLYIQNSLRAELSKEVVDDVVGDINVPGVPQVRGLKNIFQRSNRQVRATVNRNYKILLKIKP</sequence>
<dbReference type="RefSeq" id="WP_166247338.1">
    <property type="nucleotide sequence ID" value="NZ_CP049616.1"/>
</dbReference>
<evidence type="ECO:0000313" key="3">
    <source>
        <dbReference type="EMBL" id="QII43669.1"/>
    </source>
</evidence>
<keyword evidence="1" id="KW-0812">Transmembrane</keyword>
<feature type="domain" description="Conjugative transposon TraM C-terminal" evidence="2">
    <location>
        <begin position="179"/>
        <end position="310"/>
    </location>
</feature>
<dbReference type="EMBL" id="CP049616">
    <property type="protein sequence ID" value="QII43669.1"/>
    <property type="molecule type" value="Genomic_DNA"/>
</dbReference>
<dbReference type="Proteomes" id="UP000502928">
    <property type="component" value="Chromosome"/>
</dbReference>
<reference evidence="3 4" key="1">
    <citation type="submission" date="2020-02" db="EMBL/GenBank/DDBJ databases">
        <title>Complete genome of Muricauda sp. 501str8.</title>
        <authorList>
            <person name="Dong B."/>
            <person name="Zhu S."/>
            <person name="Yang J."/>
            <person name="Chen J."/>
        </authorList>
    </citation>
    <scope>NUCLEOTIDE SEQUENCE [LARGE SCALE GENOMIC DNA]</scope>
    <source>
        <strain evidence="3 4">501str8</strain>
    </source>
</reference>
<keyword evidence="1" id="KW-0472">Membrane</keyword>
<dbReference type="Pfam" id="PF12508">
    <property type="entry name" value="Transposon_TraM"/>
    <property type="match status" value="1"/>
</dbReference>
<evidence type="ECO:0000256" key="1">
    <source>
        <dbReference type="SAM" id="Phobius"/>
    </source>
</evidence>
<organism evidence="3 4">
    <name type="scientific">Flagellimonas oceani</name>
    <dbReference type="NCBI Taxonomy" id="2698672"/>
    <lineage>
        <taxon>Bacteria</taxon>
        <taxon>Pseudomonadati</taxon>
        <taxon>Bacteroidota</taxon>
        <taxon>Flavobacteriia</taxon>
        <taxon>Flavobacteriales</taxon>
        <taxon>Flavobacteriaceae</taxon>
        <taxon>Flagellimonas</taxon>
    </lineage>
</organism>
<dbReference type="InterPro" id="IPR055407">
    <property type="entry name" value="TraM_C"/>
</dbReference>
<dbReference type="AlphaFoldDB" id="A0A6G7IZ53"/>
<keyword evidence="4" id="KW-1185">Reference proteome</keyword>
<evidence type="ECO:0000259" key="2">
    <source>
        <dbReference type="Pfam" id="PF12508"/>
    </source>
</evidence>
<dbReference type="KEGG" id="mut:GVT53_02905"/>
<evidence type="ECO:0000313" key="4">
    <source>
        <dbReference type="Proteomes" id="UP000502928"/>
    </source>
</evidence>
<accession>A0A6G7IZ53</accession>
<proteinExistence type="predicted"/>
<protein>
    <submittedName>
        <fullName evidence="3">Conjugative transposon protein TraM</fullName>
    </submittedName>
</protein>
<gene>
    <name evidence="3" type="primary">traM</name>
    <name evidence="3" type="ORF">GVT53_02905</name>
</gene>
<name>A0A6G7IZ53_9FLAO</name>
<feature type="transmembrane region" description="Helical" evidence="1">
    <location>
        <begin position="7"/>
        <end position="29"/>
    </location>
</feature>